<dbReference type="InterPro" id="IPR051241">
    <property type="entry name" value="DZIP_RILPL"/>
</dbReference>
<dbReference type="PANTHER" id="PTHR21502">
    <property type="entry name" value="ZINC FINGER PROTEIN DZIP1"/>
    <property type="match status" value="1"/>
</dbReference>
<dbReference type="Proteomes" id="UP001470230">
    <property type="component" value="Unassembled WGS sequence"/>
</dbReference>
<reference evidence="5 6" key="1">
    <citation type="submission" date="2024-04" db="EMBL/GenBank/DDBJ databases">
        <title>Tritrichomonas musculus Genome.</title>
        <authorList>
            <person name="Alves-Ferreira E."/>
            <person name="Grigg M."/>
            <person name="Lorenzi H."/>
            <person name="Galac M."/>
        </authorList>
    </citation>
    <scope>NUCLEOTIDE SEQUENCE [LARGE SCALE GENOMIC DNA]</scope>
    <source>
        <strain evidence="5 6">EAF2021</strain>
    </source>
</reference>
<feature type="domain" description="Cilium assembly protein DZIP1 N-terminal" evidence="4">
    <location>
        <begin position="18"/>
        <end position="132"/>
    </location>
</feature>
<name>A0ABR2KFD2_9EUKA</name>
<accession>A0ABR2KFD2</accession>
<feature type="coiled-coil region" evidence="2">
    <location>
        <begin position="101"/>
        <end position="149"/>
    </location>
</feature>
<evidence type="ECO:0000313" key="6">
    <source>
        <dbReference type="Proteomes" id="UP001470230"/>
    </source>
</evidence>
<feature type="region of interest" description="Disordered" evidence="3">
    <location>
        <begin position="195"/>
        <end position="250"/>
    </location>
</feature>
<feature type="compositionally biased region" description="Polar residues" evidence="3">
    <location>
        <begin position="236"/>
        <end position="250"/>
    </location>
</feature>
<feature type="compositionally biased region" description="Polar residues" evidence="3">
    <location>
        <begin position="204"/>
        <end position="218"/>
    </location>
</feature>
<gene>
    <name evidence="5" type="ORF">M9Y10_034580</name>
</gene>
<dbReference type="PANTHER" id="PTHR21502:SF3">
    <property type="entry name" value="CILIUM ASSEMBLY PROTEIN DZIP1L"/>
    <property type="match status" value="1"/>
</dbReference>
<keyword evidence="1 2" id="KW-0175">Coiled coil</keyword>
<sequence length="250" mass="29267">MPYPIYHQCVSMDPSPSFRWCPRKMPLNWNLIQDVNVDQIARDMDVSSLEYLVQHIAFANISESDNQRFGDRAALKAFKLLQLGVEYLTHLKRPLPTQPDSAELKKALGESQRRVEELESLIYESELKRERAQASARIYKHRYESLQKQIDDEGEDDGEIKGIANQDLDPFTPVQKEINQLRAIVEKRGKNIEQRADQWKSKSRYQNPIPQRTVNAQQIEDLFKKPEKKKNTNNNFYRNYRSTEQSSLPT</sequence>
<dbReference type="EMBL" id="JAPFFF010000005">
    <property type="protein sequence ID" value="KAK8889826.1"/>
    <property type="molecule type" value="Genomic_DNA"/>
</dbReference>
<dbReference type="InterPro" id="IPR032714">
    <property type="entry name" value="DZIP1_N"/>
</dbReference>
<evidence type="ECO:0000256" key="2">
    <source>
        <dbReference type="SAM" id="Coils"/>
    </source>
</evidence>
<evidence type="ECO:0000259" key="4">
    <source>
        <dbReference type="Pfam" id="PF13815"/>
    </source>
</evidence>
<dbReference type="Pfam" id="PF13815">
    <property type="entry name" value="Dzip-like_N"/>
    <property type="match status" value="1"/>
</dbReference>
<protein>
    <submittedName>
        <fullName evidence="5">Zinc finger protein dzip1l</fullName>
    </submittedName>
</protein>
<comment type="caution">
    <text evidence="5">The sequence shown here is derived from an EMBL/GenBank/DDBJ whole genome shotgun (WGS) entry which is preliminary data.</text>
</comment>
<organism evidence="5 6">
    <name type="scientific">Tritrichomonas musculus</name>
    <dbReference type="NCBI Taxonomy" id="1915356"/>
    <lineage>
        <taxon>Eukaryota</taxon>
        <taxon>Metamonada</taxon>
        <taxon>Parabasalia</taxon>
        <taxon>Tritrichomonadida</taxon>
        <taxon>Tritrichomonadidae</taxon>
        <taxon>Tritrichomonas</taxon>
    </lineage>
</organism>
<proteinExistence type="predicted"/>
<evidence type="ECO:0000256" key="1">
    <source>
        <dbReference type="ARBA" id="ARBA00023054"/>
    </source>
</evidence>
<keyword evidence="6" id="KW-1185">Reference proteome</keyword>
<evidence type="ECO:0000256" key="3">
    <source>
        <dbReference type="SAM" id="MobiDB-lite"/>
    </source>
</evidence>
<evidence type="ECO:0000313" key="5">
    <source>
        <dbReference type="EMBL" id="KAK8889826.1"/>
    </source>
</evidence>